<dbReference type="SUPFAM" id="SSF47413">
    <property type="entry name" value="lambda repressor-like DNA-binding domains"/>
    <property type="match status" value="1"/>
</dbReference>
<dbReference type="Gene3D" id="1.10.260.40">
    <property type="entry name" value="lambda repressor-like DNA-binding domains"/>
    <property type="match status" value="1"/>
</dbReference>
<feature type="domain" description="HTH cro/C1-type" evidence="1">
    <location>
        <begin position="13"/>
        <end position="66"/>
    </location>
</feature>
<sequence>MKQRKSMKFGAVFKKIRVLAGLSQEELAEKIYLSRSNVSRVENDKLILRLDDVIRWFQVTQAPEALAALLCGVDVNTVLQNITQILGGFIWLKIFF</sequence>
<dbReference type="RefSeq" id="WP_307228868.1">
    <property type="nucleotide sequence ID" value="NZ_JAUSTT010000009.1"/>
</dbReference>
<comment type="caution">
    <text evidence="2">The sequence shown here is derived from an EMBL/GenBank/DDBJ whole genome shotgun (WGS) entry which is preliminary data.</text>
</comment>
<accession>A0ABT9WS33</accession>
<dbReference type="Pfam" id="PF01381">
    <property type="entry name" value="HTH_3"/>
    <property type="match status" value="1"/>
</dbReference>
<dbReference type="EMBL" id="JAUSTT010000009">
    <property type="protein sequence ID" value="MDQ0176039.1"/>
    <property type="molecule type" value="Genomic_DNA"/>
</dbReference>
<dbReference type="SMART" id="SM00530">
    <property type="entry name" value="HTH_XRE"/>
    <property type="match status" value="1"/>
</dbReference>
<protein>
    <submittedName>
        <fullName evidence="2">Transcriptional regulator with XRE-family HTH domain</fullName>
    </submittedName>
</protein>
<name>A0ABT9WS33_9BACI</name>
<dbReference type="InterPro" id="IPR001387">
    <property type="entry name" value="Cro/C1-type_HTH"/>
</dbReference>
<reference evidence="2 3" key="1">
    <citation type="submission" date="2023-07" db="EMBL/GenBank/DDBJ databases">
        <title>Genomic Encyclopedia of Type Strains, Phase IV (KMG-IV): sequencing the most valuable type-strain genomes for metagenomic binning, comparative biology and taxonomic classification.</title>
        <authorList>
            <person name="Goeker M."/>
        </authorList>
    </citation>
    <scope>NUCLEOTIDE SEQUENCE [LARGE SCALE GENOMIC DNA]</scope>
    <source>
        <strain evidence="2 3">DSM 23837</strain>
    </source>
</reference>
<organism evidence="2 3">
    <name type="scientific">Bacillus chungangensis</name>
    <dbReference type="NCBI Taxonomy" id="587633"/>
    <lineage>
        <taxon>Bacteria</taxon>
        <taxon>Bacillati</taxon>
        <taxon>Bacillota</taxon>
        <taxon>Bacilli</taxon>
        <taxon>Bacillales</taxon>
        <taxon>Bacillaceae</taxon>
        <taxon>Bacillus</taxon>
    </lineage>
</organism>
<dbReference type="Proteomes" id="UP001223586">
    <property type="component" value="Unassembled WGS sequence"/>
</dbReference>
<proteinExistence type="predicted"/>
<evidence type="ECO:0000313" key="2">
    <source>
        <dbReference type="EMBL" id="MDQ0176039.1"/>
    </source>
</evidence>
<dbReference type="PROSITE" id="PS50943">
    <property type="entry name" value="HTH_CROC1"/>
    <property type="match status" value="1"/>
</dbReference>
<dbReference type="CDD" id="cd00093">
    <property type="entry name" value="HTH_XRE"/>
    <property type="match status" value="1"/>
</dbReference>
<evidence type="ECO:0000259" key="1">
    <source>
        <dbReference type="PROSITE" id="PS50943"/>
    </source>
</evidence>
<keyword evidence="3" id="KW-1185">Reference proteome</keyword>
<gene>
    <name evidence="2" type="ORF">J2S08_001875</name>
</gene>
<evidence type="ECO:0000313" key="3">
    <source>
        <dbReference type="Proteomes" id="UP001223586"/>
    </source>
</evidence>
<dbReference type="InterPro" id="IPR010982">
    <property type="entry name" value="Lambda_DNA-bd_dom_sf"/>
</dbReference>